<dbReference type="InterPro" id="IPR021778">
    <property type="entry name" value="Se/S_carrier-like"/>
</dbReference>
<sequence>MARRPKRPRAVASFSSTFDAMAAEGACKDAGVEGRLIPTPVAISAECGMAWSMPPEERGHFESVMAERALRFAAVTDLEL</sequence>
<evidence type="ECO:0000259" key="1">
    <source>
        <dbReference type="Pfam" id="PF11823"/>
    </source>
</evidence>
<dbReference type="Proteomes" id="UP001431693">
    <property type="component" value="Unassembled WGS sequence"/>
</dbReference>
<protein>
    <submittedName>
        <fullName evidence="2">DUF3343 domain-containing protein</fullName>
    </submittedName>
</protein>
<reference evidence="2" key="1">
    <citation type="submission" date="2023-05" db="EMBL/GenBank/DDBJ databases">
        <title>[olsenella] sp. nov., isolated from a pig farm feces dump.</title>
        <authorList>
            <person name="Chang Y.-H."/>
        </authorList>
    </citation>
    <scope>NUCLEOTIDE SEQUENCE</scope>
    <source>
        <strain evidence="2">YH-ols2217</strain>
    </source>
</reference>
<dbReference type="RefSeq" id="WP_283712278.1">
    <property type="nucleotide sequence ID" value="NZ_JASJEW010000001.1"/>
</dbReference>
<evidence type="ECO:0000313" key="3">
    <source>
        <dbReference type="Proteomes" id="UP001431693"/>
    </source>
</evidence>
<evidence type="ECO:0000313" key="2">
    <source>
        <dbReference type="EMBL" id="MDJ1128634.1"/>
    </source>
</evidence>
<organism evidence="2 3">
    <name type="scientific">Kribbibacterium absianum</name>
    <dbReference type="NCBI Taxonomy" id="3044210"/>
    <lineage>
        <taxon>Bacteria</taxon>
        <taxon>Bacillati</taxon>
        <taxon>Actinomycetota</taxon>
        <taxon>Coriobacteriia</taxon>
        <taxon>Coriobacteriales</taxon>
        <taxon>Kribbibacteriaceae</taxon>
        <taxon>Kribbibacterium</taxon>
    </lineage>
</organism>
<dbReference type="Pfam" id="PF11823">
    <property type="entry name" value="Se_S_carrier"/>
    <property type="match status" value="1"/>
</dbReference>
<name>A0ABT6ZIJ7_9ACTN</name>
<feature type="domain" description="Putative Se/S carrier protein-like" evidence="1">
    <location>
        <begin position="11"/>
        <end position="74"/>
    </location>
</feature>
<accession>A0ABT6ZIJ7</accession>
<keyword evidence="3" id="KW-1185">Reference proteome</keyword>
<dbReference type="EMBL" id="JASJEX010000001">
    <property type="protein sequence ID" value="MDJ1128634.1"/>
    <property type="molecule type" value="Genomic_DNA"/>
</dbReference>
<proteinExistence type="predicted"/>
<gene>
    <name evidence="2" type="ORF">QJ043_00845</name>
</gene>
<comment type="caution">
    <text evidence="2">The sequence shown here is derived from an EMBL/GenBank/DDBJ whole genome shotgun (WGS) entry which is preliminary data.</text>
</comment>